<keyword evidence="3 4" id="KW-0732">Signal</keyword>
<dbReference type="RefSeq" id="WP_338447742.1">
    <property type="nucleotide sequence ID" value="NZ_CP137640.1"/>
</dbReference>
<dbReference type="Pfam" id="PF13407">
    <property type="entry name" value="Peripla_BP_4"/>
    <property type="match status" value="1"/>
</dbReference>
<keyword evidence="7" id="KW-1185">Reference proteome</keyword>
<proteinExistence type="inferred from homology"/>
<accession>A0ABZ2C6X8</accession>
<evidence type="ECO:0000256" key="3">
    <source>
        <dbReference type="ARBA" id="ARBA00022729"/>
    </source>
</evidence>
<sequence length="327" mass="34091">MLKKLSGILMTTVLGAGLILSGCGNSGASQSAASANEDDPSGQTKVSVILKALNSENWKLVQRGAMDAGKEAGVTVEVLGPNAETEVEKQVSLIEDQITSGADALVIAPSQPSAVLNVLQQAGDIPVVFADTDADYPEKVSFVGTGNLAAGQEGGEFIASKLKKGDKVAIIRGALGDKTHDDRTAGAEKALKEAGIKIETVQPADSDRSKAMNVMENILQSNPEIKAVFVTSEEMALGALRGAEAKNSTVMVVGFDGNSEGLKSIQSDGLDAEVAQDPYKIGYLSVESAVKALNGQSVEKRIDTGANVITKENVDELLTQVTKYLEE</sequence>
<dbReference type="SUPFAM" id="SSF53822">
    <property type="entry name" value="Periplasmic binding protein-like I"/>
    <property type="match status" value="1"/>
</dbReference>
<dbReference type="EMBL" id="CP137640">
    <property type="protein sequence ID" value="WVX78807.1"/>
    <property type="molecule type" value="Genomic_DNA"/>
</dbReference>
<dbReference type="InterPro" id="IPR025997">
    <property type="entry name" value="SBP_2_dom"/>
</dbReference>
<dbReference type="CDD" id="cd01536">
    <property type="entry name" value="PBP1_ABC_sugar_binding-like"/>
    <property type="match status" value="1"/>
</dbReference>
<feature type="chain" id="PRO_5045230959" evidence="4">
    <location>
        <begin position="29"/>
        <end position="327"/>
    </location>
</feature>
<dbReference type="Proteomes" id="UP001357223">
    <property type="component" value="Chromosome"/>
</dbReference>
<comment type="similarity">
    <text evidence="2">Belongs to the bacterial solute-binding protein 2 family.</text>
</comment>
<evidence type="ECO:0000256" key="2">
    <source>
        <dbReference type="ARBA" id="ARBA00007639"/>
    </source>
</evidence>
<dbReference type="PANTHER" id="PTHR46847">
    <property type="entry name" value="D-ALLOSE-BINDING PERIPLASMIC PROTEIN-RELATED"/>
    <property type="match status" value="1"/>
</dbReference>
<organism evidence="6 7">
    <name type="scientific">Niallia oryzisoli</name>
    <dbReference type="NCBI Taxonomy" id="1737571"/>
    <lineage>
        <taxon>Bacteria</taxon>
        <taxon>Bacillati</taxon>
        <taxon>Bacillota</taxon>
        <taxon>Bacilli</taxon>
        <taxon>Bacillales</taxon>
        <taxon>Bacillaceae</taxon>
        <taxon>Niallia</taxon>
    </lineage>
</organism>
<evidence type="ECO:0000256" key="4">
    <source>
        <dbReference type="SAM" id="SignalP"/>
    </source>
</evidence>
<dbReference type="InterPro" id="IPR028082">
    <property type="entry name" value="Peripla_BP_I"/>
</dbReference>
<evidence type="ECO:0000313" key="6">
    <source>
        <dbReference type="EMBL" id="WVX78807.1"/>
    </source>
</evidence>
<evidence type="ECO:0000256" key="1">
    <source>
        <dbReference type="ARBA" id="ARBA00004196"/>
    </source>
</evidence>
<evidence type="ECO:0000259" key="5">
    <source>
        <dbReference type="Pfam" id="PF13407"/>
    </source>
</evidence>
<gene>
    <name evidence="6" type="ORF">R4Z09_15940</name>
</gene>
<dbReference type="PROSITE" id="PS51257">
    <property type="entry name" value="PROKAR_LIPOPROTEIN"/>
    <property type="match status" value="1"/>
</dbReference>
<name>A0ABZ2C6X8_9BACI</name>
<protein>
    <submittedName>
        <fullName evidence="6">Sugar ABC transporter substrate-binding protein</fullName>
    </submittedName>
</protein>
<reference evidence="6 7" key="1">
    <citation type="submission" date="2023-10" db="EMBL/GenBank/DDBJ databases">
        <title>Niallia locisalis sp.nov. isolated from a salt pond sample.</title>
        <authorList>
            <person name="Li X.-J."/>
            <person name="Dong L."/>
        </authorList>
    </citation>
    <scope>NUCLEOTIDE SEQUENCE [LARGE SCALE GENOMIC DNA]</scope>
    <source>
        <strain evidence="6 7">DSM 29761</strain>
    </source>
</reference>
<feature type="signal peptide" evidence="4">
    <location>
        <begin position="1"/>
        <end position="28"/>
    </location>
</feature>
<evidence type="ECO:0000313" key="7">
    <source>
        <dbReference type="Proteomes" id="UP001357223"/>
    </source>
</evidence>
<comment type="subcellular location">
    <subcellularLocation>
        <location evidence="1">Cell envelope</location>
    </subcellularLocation>
</comment>
<dbReference type="Gene3D" id="3.40.50.2300">
    <property type="match status" value="2"/>
</dbReference>
<dbReference type="PANTHER" id="PTHR46847:SF1">
    <property type="entry name" value="D-ALLOSE-BINDING PERIPLASMIC PROTEIN-RELATED"/>
    <property type="match status" value="1"/>
</dbReference>
<feature type="domain" description="Periplasmic binding protein" evidence="5">
    <location>
        <begin position="47"/>
        <end position="296"/>
    </location>
</feature>